<dbReference type="EMBL" id="FOZP01000014">
    <property type="protein sequence ID" value="SFS82001.1"/>
    <property type="molecule type" value="Genomic_DNA"/>
</dbReference>
<keyword evidence="2" id="KW-0812">Transmembrane</keyword>
<sequence length="404" mass="46124">MTSENFENHNIFDRLKSLEEILGNDDVKDKIDLEKLSFFQTVFSYINQRVKLTIPDLVQQTELDALSNELNAGITQVNSYVGNNNVGHLNNATNNFNAAINRIRNFPIPVAKTDFNFSRKIADFEKTAKSKYKSLEKDKDELKAEIEKFKTDLTTKETEIQRLLKLIEGKETEIQNLNSTFQTNFNNIKSEHNQNFENDKKTFRSEIDKAKETFREEIDQLKESIDTDTTETVKQLNTKLTEAKTLVNLIGNVGVTGNYQNIADSHKKSANFWRVMAIIFMTVFSILLVWTIIDLSAEGFDWTKSLIRIIAAAALSYPATYAARESSKHRKLETINRNAELELASINPFIEGLSDDKKQVIKEKLVEKYFGNNKTNDFLETKETEGLSIPAIEKLLNAIAKLKG</sequence>
<dbReference type="STRING" id="593133.SAMN04488006_0207"/>
<keyword evidence="1" id="KW-0175">Coiled coil</keyword>
<dbReference type="OrthoDB" id="1431451at2"/>
<protein>
    <submittedName>
        <fullName evidence="3">Uncharacterized protein</fullName>
    </submittedName>
</protein>
<keyword evidence="2" id="KW-1133">Transmembrane helix</keyword>
<proteinExistence type="predicted"/>
<dbReference type="AlphaFoldDB" id="A0A1I6SYE2"/>
<dbReference type="RefSeq" id="WP_090230820.1">
    <property type="nucleotide sequence ID" value="NZ_FOZP01000014.1"/>
</dbReference>
<keyword evidence="4" id="KW-1185">Reference proteome</keyword>
<reference evidence="4" key="1">
    <citation type="submission" date="2016-10" db="EMBL/GenBank/DDBJ databases">
        <authorList>
            <person name="Varghese N."/>
            <person name="Submissions S."/>
        </authorList>
    </citation>
    <scope>NUCLEOTIDE SEQUENCE [LARGE SCALE GENOMIC DNA]</scope>
    <source>
        <strain evidence="4">DSM 24450</strain>
    </source>
</reference>
<organism evidence="3 4">
    <name type="scientific">Lutibacter maritimus</name>
    <dbReference type="NCBI Taxonomy" id="593133"/>
    <lineage>
        <taxon>Bacteria</taxon>
        <taxon>Pseudomonadati</taxon>
        <taxon>Bacteroidota</taxon>
        <taxon>Flavobacteriia</taxon>
        <taxon>Flavobacteriales</taxon>
        <taxon>Flavobacteriaceae</taxon>
        <taxon>Lutibacter</taxon>
    </lineage>
</organism>
<accession>A0A1I6SYE2</accession>
<evidence type="ECO:0000256" key="1">
    <source>
        <dbReference type="SAM" id="Coils"/>
    </source>
</evidence>
<feature type="coiled-coil region" evidence="1">
    <location>
        <begin position="125"/>
        <end position="231"/>
    </location>
</feature>
<dbReference type="Proteomes" id="UP000199312">
    <property type="component" value="Unassembled WGS sequence"/>
</dbReference>
<keyword evidence="2" id="KW-0472">Membrane</keyword>
<feature type="transmembrane region" description="Helical" evidence="2">
    <location>
        <begin position="272"/>
        <end position="293"/>
    </location>
</feature>
<evidence type="ECO:0000256" key="2">
    <source>
        <dbReference type="SAM" id="Phobius"/>
    </source>
</evidence>
<evidence type="ECO:0000313" key="4">
    <source>
        <dbReference type="Proteomes" id="UP000199312"/>
    </source>
</evidence>
<dbReference type="SUPFAM" id="SSF58113">
    <property type="entry name" value="Apolipoprotein A-I"/>
    <property type="match status" value="1"/>
</dbReference>
<feature type="transmembrane region" description="Helical" evidence="2">
    <location>
        <begin position="305"/>
        <end position="323"/>
    </location>
</feature>
<name>A0A1I6SYE2_9FLAO</name>
<evidence type="ECO:0000313" key="3">
    <source>
        <dbReference type="EMBL" id="SFS82001.1"/>
    </source>
</evidence>
<gene>
    <name evidence="3" type="ORF">SAMN04488006_0207</name>
</gene>